<evidence type="ECO:0000313" key="2">
    <source>
        <dbReference type="EMBL" id="WUP75064.1"/>
    </source>
</evidence>
<accession>A0ABZ1SRX6</accession>
<name>A0ABZ1SRX6_9ACTN</name>
<protein>
    <submittedName>
        <fullName evidence="2">Uncharacterized protein</fullName>
    </submittedName>
</protein>
<reference evidence="2" key="1">
    <citation type="submission" date="2022-10" db="EMBL/GenBank/DDBJ databases">
        <title>The complete genomes of actinobacterial strains from the NBC collection.</title>
        <authorList>
            <person name="Joergensen T.S."/>
            <person name="Alvarez Arevalo M."/>
            <person name="Sterndorff E.B."/>
            <person name="Faurdal D."/>
            <person name="Vuksanovic O."/>
            <person name="Mourched A.-S."/>
            <person name="Charusanti P."/>
            <person name="Shaw S."/>
            <person name="Blin K."/>
            <person name="Weber T."/>
        </authorList>
    </citation>
    <scope>NUCLEOTIDE SEQUENCE</scope>
    <source>
        <strain evidence="2">NBC_00254</strain>
    </source>
</reference>
<feature type="region of interest" description="Disordered" evidence="1">
    <location>
        <begin position="1"/>
        <end position="57"/>
    </location>
</feature>
<sequence length="57" mass="6478">MSNYISYSETDSRLRRRRSGTEDVGTRSAGRPKRTPRKAEAREPKKVLRGYPAPLDG</sequence>
<evidence type="ECO:0000256" key="1">
    <source>
        <dbReference type="SAM" id="MobiDB-lite"/>
    </source>
</evidence>
<proteinExistence type="predicted"/>
<organism evidence="2 3">
    <name type="scientific">Microbispora hainanensis</name>
    <dbReference type="NCBI Taxonomy" id="568844"/>
    <lineage>
        <taxon>Bacteria</taxon>
        <taxon>Bacillati</taxon>
        <taxon>Actinomycetota</taxon>
        <taxon>Actinomycetes</taxon>
        <taxon>Streptosporangiales</taxon>
        <taxon>Streptosporangiaceae</taxon>
        <taxon>Microbispora</taxon>
    </lineage>
</organism>
<feature type="compositionally biased region" description="Basic and acidic residues" evidence="1">
    <location>
        <begin position="37"/>
        <end position="46"/>
    </location>
</feature>
<dbReference type="Proteomes" id="UP001432011">
    <property type="component" value="Chromosome"/>
</dbReference>
<gene>
    <name evidence="2" type="ORF">OG913_37925</name>
</gene>
<keyword evidence="3" id="KW-1185">Reference proteome</keyword>
<evidence type="ECO:0000313" key="3">
    <source>
        <dbReference type="Proteomes" id="UP001432011"/>
    </source>
</evidence>
<dbReference type="EMBL" id="CP108085">
    <property type="protein sequence ID" value="WUP75064.1"/>
    <property type="molecule type" value="Genomic_DNA"/>
</dbReference>
<dbReference type="RefSeq" id="WP_328709415.1">
    <property type="nucleotide sequence ID" value="NZ_CP108085.1"/>
</dbReference>